<feature type="region of interest" description="Disordered" evidence="1">
    <location>
        <begin position="22"/>
        <end position="46"/>
    </location>
</feature>
<name>A0A9D4GYC3_DREPO</name>
<protein>
    <submittedName>
        <fullName evidence="2">Uncharacterized protein</fullName>
    </submittedName>
</protein>
<keyword evidence="3" id="KW-1185">Reference proteome</keyword>
<evidence type="ECO:0000256" key="1">
    <source>
        <dbReference type="SAM" id="MobiDB-lite"/>
    </source>
</evidence>
<gene>
    <name evidence="2" type="ORF">DPMN_126990</name>
</gene>
<evidence type="ECO:0000313" key="2">
    <source>
        <dbReference type="EMBL" id="KAH3825117.1"/>
    </source>
</evidence>
<dbReference type="AlphaFoldDB" id="A0A9D4GYC3"/>
<reference evidence="2" key="2">
    <citation type="submission" date="2020-11" db="EMBL/GenBank/DDBJ databases">
        <authorList>
            <person name="McCartney M.A."/>
            <person name="Auch B."/>
            <person name="Kono T."/>
            <person name="Mallez S."/>
            <person name="Becker A."/>
            <person name="Gohl D.M."/>
            <person name="Silverstein K.A.T."/>
            <person name="Koren S."/>
            <person name="Bechman K.B."/>
            <person name="Herman A."/>
            <person name="Abrahante J.E."/>
            <person name="Garbe J."/>
        </authorList>
    </citation>
    <scope>NUCLEOTIDE SEQUENCE</scope>
    <source>
        <strain evidence="2">Duluth1</strain>
        <tissue evidence="2">Whole animal</tissue>
    </source>
</reference>
<proteinExistence type="predicted"/>
<dbReference type="Proteomes" id="UP000828390">
    <property type="component" value="Unassembled WGS sequence"/>
</dbReference>
<sequence>MPQELWRSTKIVARHNVVPHWGQSPLKAKAKPDKDQSPLKAKCTGSTARSEFVWMGGWDYSVRQLLTKFGDDRMKFRDRPTDQKSDSYIAPITNETDQQTNTPTHQQTNRQGKNNMSPTTIS</sequence>
<feature type="compositionally biased region" description="Basic and acidic residues" evidence="1">
    <location>
        <begin position="71"/>
        <end position="85"/>
    </location>
</feature>
<organism evidence="2 3">
    <name type="scientific">Dreissena polymorpha</name>
    <name type="common">Zebra mussel</name>
    <name type="synonym">Mytilus polymorpha</name>
    <dbReference type="NCBI Taxonomy" id="45954"/>
    <lineage>
        <taxon>Eukaryota</taxon>
        <taxon>Metazoa</taxon>
        <taxon>Spiralia</taxon>
        <taxon>Lophotrochozoa</taxon>
        <taxon>Mollusca</taxon>
        <taxon>Bivalvia</taxon>
        <taxon>Autobranchia</taxon>
        <taxon>Heteroconchia</taxon>
        <taxon>Euheterodonta</taxon>
        <taxon>Imparidentia</taxon>
        <taxon>Neoheterodontei</taxon>
        <taxon>Myida</taxon>
        <taxon>Dreissenoidea</taxon>
        <taxon>Dreissenidae</taxon>
        <taxon>Dreissena</taxon>
    </lineage>
</organism>
<evidence type="ECO:0000313" key="3">
    <source>
        <dbReference type="Proteomes" id="UP000828390"/>
    </source>
</evidence>
<reference evidence="2" key="1">
    <citation type="journal article" date="2019" name="bioRxiv">
        <title>The Genome of the Zebra Mussel, Dreissena polymorpha: A Resource for Invasive Species Research.</title>
        <authorList>
            <person name="McCartney M.A."/>
            <person name="Auch B."/>
            <person name="Kono T."/>
            <person name="Mallez S."/>
            <person name="Zhang Y."/>
            <person name="Obille A."/>
            <person name="Becker A."/>
            <person name="Abrahante J.E."/>
            <person name="Garbe J."/>
            <person name="Badalamenti J.P."/>
            <person name="Herman A."/>
            <person name="Mangelson H."/>
            <person name="Liachko I."/>
            <person name="Sullivan S."/>
            <person name="Sone E.D."/>
            <person name="Koren S."/>
            <person name="Silverstein K.A.T."/>
            <person name="Beckman K.B."/>
            <person name="Gohl D.M."/>
        </authorList>
    </citation>
    <scope>NUCLEOTIDE SEQUENCE</scope>
    <source>
        <strain evidence="2">Duluth1</strain>
        <tissue evidence="2">Whole animal</tissue>
    </source>
</reference>
<accession>A0A9D4GYC3</accession>
<feature type="compositionally biased region" description="Polar residues" evidence="1">
    <location>
        <begin position="112"/>
        <end position="122"/>
    </location>
</feature>
<feature type="compositionally biased region" description="Low complexity" evidence="1">
    <location>
        <begin position="96"/>
        <end position="111"/>
    </location>
</feature>
<feature type="region of interest" description="Disordered" evidence="1">
    <location>
        <begin position="71"/>
        <end position="122"/>
    </location>
</feature>
<comment type="caution">
    <text evidence="2">The sequence shown here is derived from an EMBL/GenBank/DDBJ whole genome shotgun (WGS) entry which is preliminary data.</text>
</comment>
<dbReference type="EMBL" id="JAIWYP010000005">
    <property type="protein sequence ID" value="KAH3825117.1"/>
    <property type="molecule type" value="Genomic_DNA"/>
</dbReference>